<evidence type="ECO:0000313" key="3">
    <source>
        <dbReference type="Proteomes" id="UP001519287"/>
    </source>
</evidence>
<dbReference type="InterPro" id="IPR024775">
    <property type="entry name" value="DinB-like"/>
</dbReference>
<dbReference type="Gene3D" id="1.20.120.450">
    <property type="entry name" value="dinb family like domain"/>
    <property type="match status" value="1"/>
</dbReference>
<dbReference type="Proteomes" id="UP001519287">
    <property type="component" value="Unassembled WGS sequence"/>
</dbReference>
<keyword evidence="3" id="KW-1185">Reference proteome</keyword>
<sequence>MSIELKELKELIASFEEWISFTNLLQQISEETWNSSIEQGKWTVKDIVSHIMLWDKYFYEEAIEKIASDKPVTLRHLNYDDFNSEAIEYGKTITTNELLEKAVFYRKKIIGDISSLSEETVNRSYLDGSGHVFSIPQYLKDFIWHDQHHMVPLKEYLKTIHA</sequence>
<comment type="caution">
    <text evidence="2">The sequence shown here is derived from an EMBL/GenBank/DDBJ whole genome shotgun (WGS) entry which is preliminary data.</text>
</comment>
<gene>
    <name evidence="2" type="ORF">J2Z66_000936</name>
</gene>
<dbReference type="EMBL" id="JAGGLB010000002">
    <property type="protein sequence ID" value="MBP1989341.1"/>
    <property type="molecule type" value="Genomic_DNA"/>
</dbReference>
<accession>A0ABS4IQS5</accession>
<feature type="domain" description="DinB-like" evidence="1">
    <location>
        <begin position="20"/>
        <end position="150"/>
    </location>
</feature>
<organism evidence="2 3">
    <name type="scientific">Paenibacillus eucommiae</name>
    <dbReference type="NCBI Taxonomy" id="1355755"/>
    <lineage>
        <taxon>Bacteria</taxon>
        <taxon>Bacillati</taxon>
        <taxon>Bacillota</taxon>
        <taxon>Bacilli</taxon>
        <taxon>Bacillales</taxon>
        <taxon>Paenibacillaceae</taxon>
        <taxon>Paenibacillus</taxon>
    </lineage>
</organism>
<dbReference type="RefSeq" id="WP_209970160.1">
    <property type="nucleotide sequence ID" value="NZ_JAGGLB010000002.1"/>
</dbReference>
<dbReference type="SUPFAM" id="SSF109854">
    <property type="entry name" value="DinB/YfiT-like putative metalloenzymes"/>
    <property type="match status" value="1"/>
</dbReference>
<dbReference type="Pfam" id="PF12867">
    <property type="entry name" value="DinB_2"/>
    <property type="match status" value="1"/>
</dbReference>
<dbReference type="InterPro" id="IPR034660">
    <property type="entry name" value="DinB/YfiT-like"/>
</dbReference>
<proteinExistence type="predicted"/>
<name>A0ABS4IQS5_9BACL</name>
<reference evidence="2 3" key="1">
    <citation type="submission" date="2021-03" db="EMBL/GenBank/DDBJ databases">
        <title>Genomic Encyclopedia of Type Strains, Phase IV (KMG-IV): sequencing the most valuable type-strain genomes for metagenomic binning, comparative biology and taxonomic classification.</title>
        <authorList>
            <person name="Goeker M."/>
        </authorList>
    </citation>
    <scope>NUCLEOTIDE SEQUENCE [LARGE SCALE GENOMIC DNA]</scope>
    <source>
        <strain evidence="2 3">DSM 26048</strain>
    </source>
</reference>
<evidence type="ECO:0000259" key="1">
    <source>
        <dbReference type="Pfam" id="PF12867"/>
    </source>
</evidence>
<protein>
    <submittedName>
        <fullName evidence="2">Poly-D-alanine transfer protein DltD</fullName>
    </submittedName>
</protein>
<evidence type="ECO:0000313" key="2">
    <source>
        <dbReference type="EMBL" id="MBP1989341.1"/>
    </source>
</evidence>